<sequence>MRNESGFSPVGANQKFYPVGANQPEAIRDNPIAISQASWLNSSHKVQVKLLKCLYGVAV</sequence>
<evidence type="ECO:0000313" key="1">
    <source>
        <dbReference type="EMBL" id="SIS75416.1"/>
    </source>
</evidence>
<keyword evidence="2" id="KW-1185">Reference proteome</keyword>
<evidence type="ECO:0000313" key="2">
    <source>
        <dbReference type="Proteomes" id="UP000185639"/>
    </source>
</evidence>
<reference evidence="2" key="1">
    <citation type="submission" date="2017-01" db="EMBL/GenBank/DDBJ databases">
        <authorList>
            <person name="Varghese N."/>
            <person name="Submissions S."/>
        </authorList>
    </citation>
    <scope>NUCLEOTIDE SEQUENCE [LARGE SCALE GENOMIC DNA]</scope>
    <source>
        <strain evidence="2">DSM 24913</strain>
    </source>
</reference>
<organism evidence="1 2">
    <name type="scientific">Thalassolituus maritimus</name>
    <dbReference type="NCBI Taxonomy" id="484498"/>
    <lineage>
        <taxon>Bacteria</taxon>
        <taxon>Pseudomonadati</taxon>
        <taxon>Pseudomonadota</taxon>
        <taxon>Gammaproteobacteria</taxon>
        <taxon>Oceanospirillales</taxon>
        <taxon>Oceanospirillaceae</taxon>
        <taxon>Thalassolituus</taxon>
    </lineage>
</organism>
<proteinExistence type="predicted"/>
<dbReference type="EMBL" id="FTOH01000004">
    <property type="protein sequence ID" value="SIS75416.1"/>
    <property type="molecule type" value="Genomic_DNA"/>
</dbReference>
<gene>
    <name evidence="1" type="ORF">SAMN05421686_104114</name>
</gene>
<name>A0A1N7LNM0_9GAMM</name>
<protein>
    <submittedName>
        <fullName evidence="1">Uncharacterized protein</fullName>
    </submittedName>
</protein>
<dbReference type="STRING" id="484498.SAMN05421686_104114"/>
<dbReference type="AlphaFoldDB" id="A0A1N7LNM0"/>
<accession>A0A1N7LNM0</accession>
<dbReference type="Proteomes" id="UP000185639">
    <property type="component" value="Unassembled WGS sequence"/>
</dbReference>